<keyword evidence="3" id="KW-1185">Reference proteome</keyword>
<dbReference type="InParanoid" id="A0A1V8TP51"/>
<comment type="caution">
    <text evidence="2">The sequence shown here is derived from an EMBL/GenBank/DDBJ whole genome shotgun (WGS) entry which is preliminary data.</text>
</comment>
<protein>
    <submittedName>
        <fullName evidence="2">Uncharacterized protein</fullName>
    </submittedName>
</protein>
<evidence type="ECO:0000313" key="2">
    <source>
        <dbReference type="EMBL" id="OQO13038.1"/>
    </source>
</evidence>
<organism evidence="2 3">
    <name type="scientific">Cryoendolithus antarcticus</name>
    <dbReference type="NCBI Taxonomy" id="1507870"/>
    <lineage>
        <taxon>Eukaryota</taxon>
        <taxon>Fungi</taxon>
        <taxon>Dikarya</taxon>
        <taxon>Ascomycota</taxon>
        <taxon>Pezizomycotina</taxon>
        <taxon>Dothideomycetes</taxon>
        <taxon>Dothideomycetidae</taxon>
        <taxon>Cladosporiales</taxon>
        <taxon>Cladosporiaceae</taxon>
        <taxon>Cryoendolithus</taxon>
    </lineage>
</organism>
<gene>
    <name evidence="2" type="ORF">B0A48_02502</name>
</gene>
<reference evidence="3" key="1">
    <citation type="submission" date="2017-03" db="EMBL/GenBank/DDBJ databases">
        <title>Genomes of endolithic fungi from Antarctica.</title>
        <authorList>
            <person name="Coleine C."/>
            <person name="Masonjones S."/>
            <person name="Stajich J.E."/>
        </authorList>
    </citation>
    <scope>NUCLEOTIDE SEQUENCE [LARGE SCALE GENOMIC DNA]</scope>
    <source>
        <strain evidence="3">CCFEE 5527</strain>
    </source>
</reference>
<feature type="region of interest" description="Disordered" evidence="1">
    <location>
        <begin position="61"/>
        <end position="90"/>
    </location>
</feature>
<dbReference type="EMBL" id="NAJO01000004">
    <property type="protein sequence ID" value="OQO13038.1"/>
    <property type="molecule type" value="Genomic_DNA"/>
</dbReference>
<dbReference type="Proteomes" id="UP000192596">
    <property type="component" value="Unassembled WGS sequence"/>
</dbReference>
<accession>A0A1V8TP51</accession>
<proteinExistence type="predicted"/>
<name>A0A1V8TP51_9PEZI</name>
<evidence type="ECO:0000313" key="3">
    <source>
        <dbReference type="Proteomes" id="UP000192596"/>
    </source>
</evidence>
<evidence type="ECO:0000256" key="1">
    <source>
        <dbReference type="SAM" id="MobiDB-lite"/>
    </source>
</evidence>
<dbReference type="AlphaFoldDB" id="A0A1V8TP51"/>
<feature type="region of interest" description="Disordered" evidence="1">
    <location>
        <begin position="360"/>
        <end position="381"/>
    </location>
</feature>
<feature type="region of interest" description="Disordered" evidence="1">
    <location>
        <begin position="467"/>
        <end position="495"/>
    </location>
</feature>
<sequence length="495" mass="55577">MLPRRFLVKPLKRGAPPTLLSFLASHFEHGQLEQYSYDALCEVVLSINRISKGLFSETRIDDGTKPCKDSDDEERSENDGHAPQVTESRQAPAAELNLSLAFDAIAQLESGACLASFSQNDLIKLANRTAEAAPATAATTNPAFDALAERIASEAAYIEDICEQFGEHGVMRCERAKEATRVLPELSGVLSDEAVYERISVWADILFFLHEPNENDTIMYRNFLIYFDQFVHAPWMQRCRDAPETRSESIRESLKIIRWIFEDLTFMCEFANKTVRKLRLEYSYALNVHNSLLQNMPPPQSPLQMPVVRAADEKPTMEEMIRVLEELDAFFEADDEETFSPPQSTKSSFTDSTYAAVTARSRNPSFRSIEQPTPRHPSSTIPRTVSRVFTGSFEDLERGVTDLALHRTPSGNPIEPKVRDFAPPPTPCMLPSPRTLLARSEAFKPVEGQMPRRRMVEKGRALTVDERSLSGRLGVEGSGLQRPVSAGERGRKSTM</sequence>